<dbReference type="GO" id="GO:0006508">
    <property type="term" value="P:proteolysis"/>
    <property type="evidence" value="ECO:0007669"/>
    <property type="project" value="UniProtKB-KW"/>
</dbReference>
<evidence type="ECO:0000256" key="1">
    <source>
        <dbReference type="ARBA" id="ARBA00022670"/>
    </source>
</evidence>
<dbReference type="InterPro" id="IPR023365">
    <property type="entry name" value="Sortase_dom-sf"/>
</dbReference>
<dbReference type="GO" id="GO:0008234">
    <property type="term" value="F:cysteine-type peptidase activity"/>
    <property type="evidence" value="ECO:0007669"/>
    <property type="project" value="UniProtKB-KW"/>
</dbReference>
<sequence length="255" mass="28234">MKKFMSKWLRWIIALLLLVVALVCAGIWVEHQPAMSPVKQFSKQLTTTGDNNSLSKSQRDKIAQAVMKDDQKGANLNKQGFVAMPNLSILMPVYDNAYSLAALDLGANTANKGTPVPTMGEGNYTLAAHNWDNGYTGFSAMQQHINQDAPYLVDGKMGGSDWLNGKQIYLANAKGIYTYTVKNQTTVDQNDVSVLDVDARLNNKAKLTIITCLFPNTDYRIITNAQYTDFDSWQSAPSKLVSKFDTSKHKTNITP</sequence>
<dbReference type="SUPFAM" id="SSF63817">
    <property type="entry name" value="Sortase"/>
    <property type="match status" value="1"/>
</dbReference>
<name>A0A2U1DC39_9LACO</name>
<feature type="active site" description="Proton donor/acceptor" evidence="4">
    <location>
        <position position="129"/>
    </location>
</feature>
<keyword evidence="3" id="KW-0788">Thiol protease</keyword>
<keyword evidence="1" id="KW-0645">Protease</keyword>
<accession>A0A2U1DC39</accession>
<dbReference type="InterPro" id="IPR005754">
    <property type="entry name" value="Sortase"/>
</dbReference>
<dbReference type="RefSeq" id="WP_089938272.1">
    <property type="nucleotide sequence ID" value="NZ_CAKOEX010000002.1"/>
</dbReference>
<gene>
    <name evidence="5" type="ORF">C7384_10283</name>
</gene>
<keyword evidence="6" id="KW-1185">Reference proteome</keyword>
<protein>
    <submittedName>
        <fullName evidence="5">Sortase A</fullName>
    </submittedName>
</protein>
<evidence type="ECO:0000313" key="6">
    <source>
        <dbReference type="Proteomes" id="UP000245433"/>
    </source>
</evidence>
<evidence type="ECO:0000256" key="4">
    <source>
        <dbReference type="PIRSR" id="PIRSR605754-1"/>
    </source>
</evidence>
<dbReference type="Gene3D" id="2.40.260.10">
    <property type="entry name" value="Sortase"/>
    <property type="match status" value="1"/>
</dbReference>
<dbReference type="AlphaFoldDB" id="A0A2U1DC39"/>
<comment type="caution">
    <text evidence="5">The sequence shown here is derived from an EMBL/GenBank/DDBJ whole genome shotgun (WGS) entry which is preliminary data.</text>
</comment>
<dbReference type="Proteomes" id="UP000245433">
    <property type="component" value="Unassembled WGS sequence"/>
</dbReference>
<dbReference type="Pfam" id="PF04203">
    <property type="entry name" value="Sortase"/>
    <property type="match status" value="1"/>
</dbReference>
<dbReference type="OrthoDB" id="1648028at2"/>
<dbReference type="EMBL" id="QEKT01000002">
    <property type="protein sequence ID" value="PVY85263.1"/>
    <property type="molecule type" value="Genomic_DNA"/>
</dbReference>
<keyword evidence="2" id="KW-0378">Hydrolase</keyword>
<evidence type="ECO:0000313" key="5">
    <source>
        <dbReference type="EMBL" id="PVY85263.1"/>
    </source>
</evidence>
<organism evidence="5 6">
    <name type="scientific">Convivina intestini</name>
    <dbReference type="NCBI Taxonomy" id="1505726"/>
    <lineage>
        <taxon>Bacteria</taxon>
        <taxon>Bacillati</taxon>
        <taxon>Bacillota</taxon>
        <taxon>Bacilli</taxon>
        <taxon>Lactobacillales</taxon>
        <taxon>Lactobacillaceae</taxon>
        <taxon>Convivina</taxon>
    </lineage>
</organism>
<dbReference type="CDD" id="cd06165">
    <property type="entry name" value="Sortase_A"/>
    <property type="match status" value="1"/>
</dbReference>
<evidence type="ECO:0000256" key="3">
    <source>
        <dbReference type="ARBA" id="ARBA00022807"/>
    </source>
</evidence>
<feature type="active site" description="Acyl-thioester intermediate" evidence="4">
    <location>
        <position position="212"/>
    </location>
</feature>
<dbReference type="InterPro" id="IPR042007">
    <property type="entry name" value="Sortase_A"/>
</dbReference>
<evidence type="ECO:0000256" key="2">
    <source>
        <dbReference type="ARBA" id="ARBA00022801"/>
    </source>
</evidence>
<reference evidence="5 6" key="1">
    <citation type="submission" date="2018-04" db="EMBL/GenBank/DDBJ databases">
        <title>Genomic Encyclopedia of Type Strains, Phase IV (KMG-IV): sequencing the most valuable type-strain genomes for metagenomic binning, comparative biology and taxonomic classification.</title>
        <authorList>
            <person name="Goeker M."/>
        </authorList>
    </citation>
    <scope>NUCLEOTIDE SEQUENCE [LARGE SCALE GENOMIC DNA]</scope>
    <source>
        <strain evidence="5 6">DSM 28795</strain>
    </source>
</reference>
<proteinExistence type="predicted"/>